<accession>L8WIR1</accession>
<keyword evidence="4 5" id="KW-0408">Iron</keyword>
<evidence type="ECO:0000256" key="2">
    <source>
        <dbReference type="ARBA" id="ARBA00022964"/>
    </source>
</evidence>
<dbReference type="GO" id="GO:0006631">
    <property type="term" value="P:fatty acid metabolic process"/>
    <property type="evidence" value="ECO:0007669"/>
    <property type="project" value="UniProtKB-ARBA"/>
</dbReference>
<dbReference type="Gene3D" id="1.10.640.10">
    <property type="entry name" value="Haem peroxidase domain superfamily, animal type"/>
    <property type="match status" value="1"/>
</dbReference>
<dbReference type="GO" id="GO:0020037">
    <property type="term" value="F:heme binding"/>
    <property type="evidence" value="ECO:0007669"/>
    <property type="project" value="InterPro"/>
</dbReference>
<dbReference type="Pfam" id="PF03098">
    <property type="entry name" value="An_peroxidase"/>
    <property type="match status" value="2"/>
</dbReference>
<evidence type="ECO:0000256" key="4">
    <source>
        <dbReference type="ARBA" id="ARBA00023004"/>
    </source>
</evidence>
<dbReference type="SUPFAM" id="SSF48113">
    <property type="entry name" value="Heme-dependent peroxidases"/>
    <property type="match status" value="1"/>
</dbReference>
<dbReference type="GO" id="GO:0051213">
    <property type="term" value="F:dioxygenase activity"/>
    <property type="evidence" value="ECO:0007669"/>
    <property type="project" value="UniProtKB-KW"/>
</dbReference>
<dbReference type="GO" id="GO:0004601">
    <property type="term" value="F:peroxidase activity"/>
    <property type="evidence" value="ECO:0007669"/>
    <property type="project" value="InterPro"/>
</dbReference>
<dbReference type="InterPro" id="IPR037120">
    <property type="entry name" value="Haem_peroxidase_sf_animal"/>
</dbReference>
<dbReference type="InterPro" id="IPR050783">
    <property type="entry name" value="Oxylipin_biosynth_metab"/>
</dbReference>
<dbReference type="GO" id="GO:0046872">
    <property type="term" value="F:metal ion binding"/>
    <property type="evidence" value="ECO:0007669"/>
    <property type="project" value="UniProtKB-KW"/>
</dbReference>
<dbReference type="PANTHER" id="PTHR11903">
    <property type="entry name" value="PROSTAGLANDIN G/H SYNTHASE"/>
    <property type="match status" value="1"/>
</dbReference>
<dbReference type="EMBL" id="AFRT01003133">
    <property type="protein sequence ID" value="ELU36698.1"/>
    <property type="molecule type" value="Genomic_DNA"/>
</dbReference>
<evidence type="ECO:0000313" key="8">
    <source>
        <dbReference type="Proteomes" id="UP000011668"/>
    </source>
</evidence>
<organism evidence="7 8">
    <name type="scientific">Thanatephorus cucumeris (strain AG1-IA)</name>
    <name type="common">Rice sheath blight fungus</name>
    <name type="synonym">Rhizoctonia solani</name>
    <dbReference type="NCBI Taxonomy" id="983506"/>
    <lineage>
        <taxon>Eukaryota</taxon>
        <taxon>Fungi</taxon>
        <taxon>Dikarya</taxon>
        <taxon>Basidiomycota</taxon>
        <taxon>Agaricomycotina</taxon>
        <taxon>Agaricomycetes</taxon>
        <taxon>Cantharellales</taxon>
        <taxon>Ceratobasidiaceae</taxon>
        <taxon>Rhizoctonia</taxon>
        <taxon>Rhizoctonia solani AG-1</taxon>
    </lineage>
</organism>
<evidence type="ECO:0000256" key="6">
    <source>
        <dbReference type="SAM" id="MobiDB-lite"/>
    </source>
</evidence>
<proteinExistence type="predicted"/>
<dbReference type="InterPro" id="IPR019791">
    <property type="entry name" value="Haem_peroxidase_animal"/>
</dbReference>
<sequence length="926" mass="104125">MAGNIVVLKLYVLQRRSSCRARLLSPSACLARYNTPTCPRLEGARAHHGDLVTLYIGELPVRRTTVAQKGVILTWALNFVRRHRALWTWRQGLLLLVWKLEHTFDDLGSSRACCRSPEVPVGAVYLTPPPTSLALSSLSSTASDMSSNQVENQPAATPNSGEQTVDKRFCQVCQHCQHNENPLPQNEFQKVEALLVQAASGAIQVDDRPKSENKENPADYPFLSRAFAALAMASVVAPKLVNGLNNHAIRLLYETLPHPVETYIGERFRSADGSGNNIYAPSMGQAGSTYARTCQGRHVHKDLPKAEDVFNALLKSDRPEKEREDHPGGNSSLTFAFASLVTHSLFRTDPSEWNKNLTSSYLDLSPLYGSNQKEQETIRVKDGRGLLHPDTFAEGRIVFLPPAAAALLVVWNRNHNHIAEKILAENERGKWKNPPSENISARMAQEEEIFQTARLINCASFMSVVMNDYVAGFLGLAKKGVSWNMDPFQPFRDTNHRPVGRGEVSHPVSKEEEWTTELLGKIFKDKHPRDLELSDFYEGLGRLRTGDIDPSLIVDPDPRKRNFGGIKRGEDGRFHDRDLARVLQNGTRHSACRYGARGTPTALKVMEIMGIQQARSWGVCTMNEFRERLGLKPFGSFKEWNSNDEIAGAAEKLYKNINNLELYPGLHAEEAMKPMHSGLCAGYTMTRAILADAIALVRGDRFFTTDFTPSNLTQWGWDDVQRNPNNRSFGAYLPKCMETLLTASQMKKPKIYSALRKKLQYILYWRMPPPIKPMNSSLSWVPLGLGSSRGLIRLFDIIKMVNSWFPACRGSESKCLICIDYGHPTTDRWLEAQRSGVSLHSFHGHHHGQATDDHLCTLSMNQSSNRKNPPTCPSGRARVPYPHFTRLPTSRGANKSAQERVPRDIYSDQILTWLTGFRHWLGWRRL</sequence>
<dbReference type="PROSITE" id="PS50292">
    <property type="entry name" value="PEROXIDASE_3"/>
    <property type="match status" value="1"/>
</dbReference>
<dbReference type="STRING" id="983506.L8WIR1"/>
<name>L8WIR1_THACA</name>
<dbReference type="InterPro" id="IPR010255">
    <property type="entry name" value="Haem_peroxidase_sf"/>
</dbReference>
<evidence type="ECO:0000313" key="7">
    <source>
        <dbReference type="EMBL" id="ELU36698.1"/>
    </source>
</evidence>
<comment type="caution">
    <text evidence="7">The sequence shown here is derived from an EMBL/GenBank/DDBJ whole genome shotgun (WGS) entry which is preliminary data.</text>
</comment>
<evidence type="ECO:0000256" key="1">
    <source>
        <dbReference type="ARBA" id="ARBA00022723"/>
    </source>
</evidence>
<feature type="compositionally biased region" description="Polar residues" evidence="6">
    <location>
        <begin position="144"/>
        <end position="162"/>
    </location>
</feature>
<keyword evidence="8" id="KW-1185">Reference proteome</keyword>
<keyword evidence="2" id="KW-0223">Dioxygenase</keyword>
<dbReference type="HOGENOM" id="CLU_315508_0_0_1"/>
<protein>
    <submittedName>
        <fullName evidence="7">Linoleate diol synthase</fullName>
    </submittedName>
</protein>
<dbReference type="OrthoDB" id="823504at2759"/>
<feature type="region of interest" description="Disordered" evidence="6">
    <location>
        <begin position="136"/>
        <end position="162"/>
    </location>
</feature>
<keyword evidence="1 5" id="KW-0479">Metal-binding</keyword>
<dbReference type="Proteomes" id="UP000011668">
    <property type="component" value="Unassembled WGS sequence"/>
</dbReference>
<reference evidence="7 8" key="1">
    <citation type="journal article" date="2013" name="Nat. Commun.">
        <title>The evolution and pathogenic mechanisms of the rice sheath blight pathogen.</title>
        <authorList>
            <person name="Zheng A."/>
            <person name="Lin R."/>
            <person name="Xu L."/>
            <person name="Qin P."/>
            <person name="Tang C."/>
            <person name="Ai P."/>
            <person name="Zhang D."/>
            <person name="Liu Y."/>
            <person name="Sun Z."/>
            <person name="Feng H."/>
            <person name="Wang Y."/>
            <person name="Chen Y."/>
            <person name="Liang X."/>
            <person name="Fu R."/>
            <person name="Li Q."/>
            <person name="Zhang J."/>
            <person name="Yu X."/>
            <person name="Xie Z."/>
            <person name="Ding L."/>
            <person name="Guan P."/>
            <person name="Tang J."/>
            <person name="Liang Y."/>
            <person name="Wang S."/>
            <person name="Deng Q."/>
            <person name="Li S."/>
            <person name="Zhu J."/>
            <person name="Wang L."/>
            <person name="Liu H."/>
            <person name="Li P."/>
        </authorList>
    </citation>
    <scope>NUCLEOTIDE SEQUENCE [LARGE SCALE GENOMIC DNA]</scope>
    <source>
        <strain evidence="8">AG-1 IA</strain>
    </source>
</reference>
<evidence type="ECO:0000256" key="5">
    <source>
        <dbReference type="PIRSR" id="PIRSR619791-2"/>
    </source>
</evidence>
<evidence type="ECO:0000256" key="3">
    <source>
        <dbReference type="ARBA" id="ARBA00023002"/>
    </source>
</evidence>
<dbReference type="PRINTS" id="PR00457">
    <property type="entry name" value="ANPEROXIDASE"/>
</dbReference>
<gene>
    <name evidence="7" type="ORF">AG1IA_09278</name>
</gene>
<dbReference type="PANTHER" id="PTHR11903:SF37">
    <property type="entry name" value="PSI-PRODUCING OXYGENASE A"/>
    <property type="match status" value="1"/>
</dbReference>
<dbReference type="GO" id="GO:0006979">
    <property type="term" value="P:response to oxidative stress"/>
    <property type="evidence" value="ECO:0007669"/>
    <property type="project" value="InterPro"/>
</dbReference>
<keyword evidence="3" id="KW-0560">Oxidoreductase</keyword>
<dbReference type="AlphaFoldDB" id="L8WIR1"/>
<keyword evidence="5" id="KW-0349">Heme</keyword>
<feature type="binding site" description="axial binding residue" evidence="5">
    <location>
        <position position="506"/>
    </location>
    <ligand>
        <name>heme b</name>
        <dbReference type="ChEBI" id="CHEBI:60344"/>
    </ligand>
    <ligandPart>
        <name>Fe</name>
        <dbReference type="ChEBI" id="CHEBI:18248"/>
    </ligandPart>
</feature>